<keyword evidence="2" id="KW-1185">Reference proteome</keyword>
<organism evidence="1 2">
    <name type="scientific">Paracoccus benzoatiresistens</name>
    <dbReference type="NCBI Taxonomy" id="2997341"/>
    <lineage>
        <taxon>Bacteria</taxon>
        <taxon>Pseudomonadati</taxon>
        <taxon>Pseudomonadota</taxon>
        <taxon>Alphaproteobacteria</taxon>
        <taxon>Rhodobacterales</taxon>
        <taxon>Paracoccaceae</taxon>
        <taxon>Paracoccus</taxon>
    </lineage>
</organism>
<dbReference type="RefSeq" id="WP_268944014.1">
    <property type="nucleotide sequence ID" value="NZ_JAPTYD010000057.1"/>
</dbReference>
<protein>
    <submittedName>
        <fullName evidence="1">Ornithine cyclodeaminase</fullName>
    </submittedName>
</protein>
<dbReference type="Pfam" id="PF02423">
    <property type="entry name" value="OCD_Mu_crystall"/>
    <property type="match status" value="1"/>
</dbReference>
<dbReference type="Gene3D" id="3.40.50.720">
    <property type="entry name" value="NAD(P)-binding Rossmann-like Domain"/>
    <property type="match status" value="1"/>
</dbReference>
<proteinExistence type="predicted"/>
<accession>A0ABT4JA17</accession>
<gene>
    <name evidence="1" type="ORF">OU682_20180</name>
</gene>
<dbReference type="NCBIfam" id="NF005762">
    <property type="entry name" value="PRK07589.1"/>
    <property type="match status" value="1"/>
</dbReference>
<name>A0ABT4JA17_9RHOB</name>
<dbReference type="SUPFAM" id="SSF51735">
    <property type="entry name" value="NAD(P)-binding Rossmann-fold domains"/>
    <property type="match status" value="1"/>
</dbReference>
<dbReference type="Proteomes" id="UP001149822">
    <property type="component" value="Unassembled WGS sequence"/>
</dbReference>
<dbReference type="InterPro" id="IPR036291">
    <property type="entry name" value="NAD(P)-bd_dom_sf"/>
</dbReference>
<dbReference type="EMBL" id="JAPTYD010000057">
    <property type="protein sequence ID" value="MCZ0963917.1"/>
    <property type="molecule type" value="Genomic_DNA"/>
</dbReference>
<sequence length="361" mass="38562">MKDVSTGTLYLAVDDVVEIVRRTGLAECFAQIAARIEADYCRWREFDKTSRVASHSAKGVIELMPISDGQTYTFKYVNGHPGNTSFGLPTVMAFGVLADVTTGAPLLLSELTLTTAMRTAAMSALAARLLARTNSRCMALIGNGAQSEFQALAFHNLCGIEKVRLFDSDPDATSKLVMNLRKTSNLAIEVCDSIAEAVSGADIVTTITADKTNAAILLPDMIEPGQHINAVGGDCPGKTELHPGILCEGRVFVEYEPQSRIEGELQQMPSDFAATEIFGVIAGQQPGRVSEEDVTIFDSVGFALEDFSALHFLYESAKTLSLGKPVQLVPACEDPKNLFSVFASLSSGPSTASQKHAEASA</sequence>
<dbReference type="Gene3D" id="3.30.1780.10">
    <property type="entry name" value="ornithine cyclodeaminase, domain 1"/>
    <property type="match status" value="1"/>
</dbReference>
<comment type="caution">
    <text evidence="1">The sequence shown here is derived from an EMBL/GenBank/DDBJ whole genome shotgun (WGS) entry which is preliminary data.</text>
</comment>
<evidence type="ECO:0000313" key="1">
    <source>
        <dbReference type="EMBL" id="MCZ0963917.1"/>
    </source>
</evidence>
<evidence type="ECO:0000313" key="2">
    <source>
        <dbReference type="Proteomes" id="UP001149822"/>
    </source>
</evidence>
<dbReference type="PANTHER" id="PTHR13812:SF19">
    <property type="entry name" value="KETIMINE REDUCTASE MU-CRYSTALLIN"/>
    <property type="match status" value="1"/>
</dbReference>
<dbReference type="InterPro" id="IPR023401">
    <property type="entry name" value="ODC_N"/>
</dbReference>
<dbReference type="PANTHER" id="PTHR13812">
    <property type="entry name" value="KETIMINE REDUCTASE MU-CRYSTALLIN"/>
    <property type="match status" value="1"/>
</dbReference>
<dbReference type="InterPro" id="IPR003462">
    <property type="entry name" value="ODC_Mu_crystall"/>
</dbReference>
<reference evidence="1" key="1">
    <citation type="submission" date="2022-12" db="EMBL/GenBank/DDBJ databases">
        <title>Paracoccus sp. EF6 isolated from a lake water.</title>
        <authorList>
            <person name="Liu H."/>
        </authorList>
    </citation>
    <scope>NUCLEOTIDE SEQUENCE</scope>
    <source>
        <strain evidence="1">EF6</strain>
    </source>
</reference>